<sequence>MPGDETTNSGTTILPLAFLLPGMKQNQYIFSMLIINRYLLGQDTNFPAVNFNSWNVGAGQHIDVSGNHGRLVYYSIDASKALIPIVSSLIRQIDAASTVLLKNTNSALPLKAPKSIGIIGNDAGSNPNGPNK</sequence>
<gene>
    <name evidence="2" type="ORF">PHLCEN_2v12849</name>
</gene>
<keyword evidence="1" id="KW-0378">Hydrolase</keyword>
<dbReference type="STRING" id="98765.A0A2R6NG24"/>
<dbReference type="EMBL" id="MLYV02001289">
    <property type="protein sequence ID" value="PSR71335.1"/>
    <property type="molecule type" value="Genomic_DNA"/>
</dbReference>
<name>A0A2R6NG24_9APHY</name>
<proteinExistence type="predicted"/>
<dbReference type="GO" id="GO:0005975">
    <property type="term" value="P:carbohydrate metabolic process"/>
    <property type="evidence" value="ECO:0007669"/>
    <property type="project" value="InterPro"/>
</dbReference>
<dbReference type="GO" id="GO:0004553">
    <property type="term" value="F:hydrolase activity, hydrolyzing O-glycosyl compounds"/>
    <property type="evidence" value="ECO:0007669"/>
    <property type="project" value="InterPro"/>
</dbReference>
<dbReference type="OrthoDB" id="3035352at2759"/>
<accession>A0A2R6NG24</accession>
<dbReference type="InterPro" id="IPR036881">
    <property type="entry name" value="Glyco_hydro_3_C_sf"/>
</dbReference>
<evidence type="ECO:0000313" key="2">
    <source>
        <dbReference type="EMBL" id="PSR71335.1"/>
    </source>
</evidence>
<comment type="caution">
    <text evidence="2">The sequence shown here is derived from an EMBL/GenBank/DDBJ whole genome shotgun (WGS) entry which is preliminary data.</text>
</comment>
<protein>
    <submittedName>
        <fullName evidence="2">Uncharacterized protein</fullName>
    </submittedName>
</protein>
<dbReference type="Gene3D" id="3.40.50.1700">
    <property type="entry name" value="Glycoside hydrolase family 3 C-terminal domain"/>
    <property type="match status" value="1"/>
</dbReference>
<reference evidence="2 3" key="1">
    <citation type="submission" date="2018-02" db="EMBL/GenBank/DDBJ databases">
        <title>Genome sequence of the basidiomycete white-rot fungus Phlebia centrifuga.</title>
        <authorList>
            <person name="Granchi Z."/>
            <person name="Peng M."/>
            <person name="de Vries R.P."/>
            <person name="Hilden K."/>
            <person name="Makela M.R."/>
            <person name="Grigoriev I."/>
            <person name="Riley R."/>
        </authorList>
    </citation>
    <scope>NUCLEOTIDE SEQUENCE [LARGE SCALE GENOMIC DNA]</scope>
    <source>
        <strain evidence="2 3">FBCC195</strain>
    </source>
</reference>
<organism evidence="2 3">
    <name type="scientific">Hermanssonia centrifuga</name>
    <dbReference type="NCBI Taxonomy" id="98765"/>
    <lineage>
        <taxon>Eukaryota</taxon>
        <taxon>Fungi</taxon>
        <taxon>Dikarya</taxon>
        <taxon>Basidiomycota</taxon>
        <taxon>Agaricomycotina</taxon>
        <taxon>Agaricomycetes</taxon>
        <taxon>Polyporales</taxon>
        <taxon>Meruliaceae</taxon>
        <taxon>Hermanssonia</taxon>
    </lineage>
</organism>
<dbReference type="AlphaFoldDB" id="A0A2R6NG24"/>
<evidence type="ECO:0000313" key="3">
    <source>
        <dbReference type="Proteomes" id="UP000186601"/>
    </source>
</evidence>
<keyword evidence="3" id="KW-1185">Reference proteome</keyword>
<evidence type="ECO:0000256" key="1">
    <source>
        <dbReference type="ARBA" id="ARBA00022801"/>
    </source>
</evidence>
<dbReference type="Proteomes" id="UP000186601">
    <property type="component" value="Unassembled WGS sequence"/>
</dbReference>